<dbReference type="Pfam" id="PF05175">
    <property type="entry name" value="MTS"/>
    <property type="match status" value="1"/>
</dbReference>
<feature type="binding site" evidence="5">
    <location>
        <position position="222"/>
    </location>
    <ligand>
        <name>S-adenosyl-L-methionine</name>
        <dbReference type="ChEBI" id="CHEBI:59789"/>
    </ligand>
</feature>
<accession>A0A1V5MH11</accession>
<dbReference type="GO" id="GO:0102559">
    <property type="term" value="F:peptide chain release factor N(5)-glutamine methyltransferase activity"/>
    <property type="evidence" value="ECO:0007669"/>
    <property type="project" value="UniProtKB-EC"/>
</dbReference>
<dbReference type="InterPro" id="IPR050320">
    <property type="entry name" value="N5-glutamine_MTase"/>
</dbReference>
<proteinExistence type="inferred from homology"/>
<comment type="function">
    <text evidence="5">Methylates the class 1 translation termination release factors RF1/PrfA and RF2/PrfB on the glutamine residue of the universally conserved GGQ motif.</text>
</comment>
<dbReference type="PROSITE" id="PS00092">
    <property type="entry name" value="N6_MTASE"/>
    <property type="match status" value="1"/>
</dbReference>
<dbReference type="PANTHER" id="PTHR18895:SF74">
    <property type="entry name" value="MTRF1L RELEASE FACTOR GLUTAMINE METHYLTRANSFERASE"/>
    <property type="match status" value="1"/>
</dbReference>
<comment type="caution">
    <text evidence="9">The sequence shown here is derived from an EMBL/GenBank/DDBJ whole genome shotgun (WGS) entry which is preliminary data.</text>
</comment>
<feature type="domain" description="Release factor glutamine methyltransferase N-terminal" evidence="8">
    <location>
        <begin position="37"/>
        <end position="106"/>
    </location>
</feature>
<feature type="binding site" evidence="5">
    <location>
        <begin position="222"/>
        <end position="225"/>
    </location>
    <ligand>
        <name>substrate</name>
    </ligand>
</feature>
<dbReference type="Pfam" id="PF17827">
    <property type="entry name" value="PrmC_N"/>
    <property type="match status" value="1"/>
</dbReference>
<protein>
    <recommendedName>
        <fullName evidence="5">Release factor glutamine methyltransferase</fullName>
        <shortName evidence="5">RF MTase</shortName>
        <ecNumber evidence="5">2.1.1.297</ecNumber>
    </recommendedName>
    <alternativeName>
        <fullName evidence="5">N5-glutamine methyltransferase PrmC</fullName>
    </alternativeName>
    <alternativeName>
        <fullName evidence="5">Protein-(glutamine-N5) MTase PrmC</fullName>
    </alternativeName>
    <alternativeName>
        <fullName evidence="5">Protein-glutamine N-methyltransferase PrmC</fullName>
    </alternativeName>
</protein>
<evidence type="ECO:0000256" key="2">
    <source>
        <dbReference type="ARBA" id="ARBA00022679"/>
    </source>
</evidence>
<dbReference type="GO" id="GO:0003676">
    <property type="term" value="F:nucleic acid binding"/>
    <property type="evidence" value="ECO:0007669"/>
    <property type="project" value="InterPro"/>
</dbReference>
<dbReference type="NCBIfam" id="TIGR03534">
    <property type="entry name" value="RF_mod_PrmC"/>
    <property type="match status" value="1"/>
</dbReference>
<feature type="domain" description="Methyltransferase small" evidence="7">
    <location>
        <begin position="147"/>
        <end position="230"/>
    </location>
</feature>
<dbReference type="GO" id="GO:0032259">
    <property type="term" value="P:methylation"/>
    <property type="evidence" value="ECO:0007669"/>
    <property type="project" value="UniProtKB-KW"/>
</dbReference>
<feature type="binding site" evidence="5">
    <location>
        <begin position="153"/>
        <end position="157"/>
    </location>
    <ligand>
        <name>S-adenosyl-L-methionine</name>
        <dbReference type="ChEBI" id="CHEBI:59789"/>
    </ligand>
</feature>
<dbReference type="InterPro" id="IPR007848">
    <property type="entry name" value="Small_mtfrase_dom"/>
</dbReference>
<comment type="similarity">
    <text evidence="5">Belongs to the protein N5-glutamine methyltransferase family. PrmC subfamily.</text>
</comment>
<gene>
    <name evidence="5 9" type="primary">prmC</name>
    <name evidence="9" type="ORF">BWY73_00789</name>
</gene>
<evidence type="ECO:0000256" key="6">
    <source>
        <dbReference type="SAM" id="MobiDB-lite"/>
    </source>
</evidence>
<dbReference type="Proteomes" id="UP000485484">
    <property type="component" value="Unassembled WGS sequence"/>
</dbReference>
<evidence type="ECO:0000259" key="7">
    <source>
        <dbReference type="Pfam" id="PF05175"/>
    </source>
</evidence>
<evidence type="ECO:0000313" key="9">
    <source>
        <dbReference type="EMBL" id="OPZ92476.1"/>
    </source>
</evidence>
<dbReference type="InterPro" id="IPR040758">
    <property type="entry name" value="PrmC_N"/>
</dbReference>
<sequence>MKRTSARSGRRPARAPKAEAVRGRPATFPRPPRAAGLLQWGAGRLARAGIESPRRNAELLLAALLGCDRSGLYLEPERVVSRARAGRFREQIGRRGRGEPLQYLTGRVNFFRDSFRVRPGVFIPRPETELLVTQGLALLEAGRDGPATVLEVGAGSGAPGLSLARHGRCRVWLLEKEARAVGLARLNRRRLGLDGRRVRILAGDWNDFHRRVRRRFQLVVSNPPYVPAGQLSHLEREVRREPRTALAAGRAGLDFFRRLAPGAFRILVPGGWLLVEIGFGQAAAVREIFRAAGFQTIGEFEDYNGVPRVIRGRKPFKWMP</sequence>
<dbReference type="SUPFAM" id="SSF53335">
    <property type="entry name" value="S-adenosyl-L-methionine-dependent methyltransferases"/>
    <property type="match status" value="1"/>
</dbReference>
<dbReference type="InterPro" id="IPR019874">
    <property type="entry name" value="RF_methyltr_PrmC"/>
</dbReference>
<dbReference type="Gene3D" id="1.10.8.10">
    <property type="entry name" value="DNA helicase RuvA subunit, C-terminal domain"/>
    <property type="match status" value="1"/>
</dbReference>
<dbReference type="InterPro" id="IPR004556">
    <property type="entry name" value="HemK-like"/>
</dbReference>
<reference evidence="9" key="1">
    <citation type="submission" date="2017-02" db="EMBL/GenBank/DDBJ databases">
        <title>Delving into the versatile metabolic prowess of the omnipresent phylum Bacteroidetes.</title>
        <authorList>
            <person name="Nobu M.K."/>
            <person name="Mei R."/>
            <person name="Narihiro T."/>
            <person name="Kuroda K."/>
            <person name="Liu W.-T."/>
        </authorList>
    </citation>
    <scope>NUCLEOTIDE SEQUENCE</scope>
    <source>
        <strain evidence="9">ADurb.Bin417</strain>
    </source>
</reference>
<keyword evidence="3 5" id="KW-0949">S-adenosyl-L-methionine</keyword>
<dbReference type="HAMAP" id="MF_02126">
    <property type="entry name" value="RF_methyltr_PrmC"/>
    <property type="match status" value="1"/>
</dbReference>
<dbReference type="CDD" id="cd02440">
    <property type="entry name" value="AdoMet_MTases"/>
    <property type="match status" value="1"/>
</dbReference>
<evidence type="ECO:0000256" key="5">
    <source>
        <dbReference type="HAMAP-Rule" id="MF_02126"/>
    </source>
</evidence>
<dbReference type="EC" id="2.1.1.297" evidence="5"/>
<evidence type="ECO:0000256" key="3">
    <source>
        <dbReference type="ARBA" id="ARBA00022691"/>
    </source>
</evidence>
<comment type="catalytic activity">
    <reaction evidence="4 5">
        <text>L-glutaminyl-[peptide chain release factor] + S-adenosyl-L-methionine = N(5)-methyl-L-glutaminyl-[peptide chain release factor] + S-adenosyl-L-homocysteine + H(+)</text>
        <dbReference type="Rhea" id="RHEA:42896"/>
        <dbReference type="Rhea" id="RHEA-COMP:10271"/>
        <dbReference type="Rhea" id="RHEA-COMP:10272"/>
        <dbReference type="ChEBI" id="CHEBI:15378"/>
        <dbReference type="ChEBI" id="CHEBI:30011"/>
        <dbReference type="ChEBI" id="CHEBI:57856"/>
        <dbReference type="ChEBI" id="CHEBI:59789"/>
        <dbReference type="ChEBI" id="CHEBI:61891"/>
        <dbReference type="EC" id="2.1.1.297"/>
    </reaction>
</comment>
<dbReference type="InterPro" id="IPR029063">
    <property type="entry name" value="SAM-dependent_MTases_sf"/>
</dbReference>
<feature type="compositionally biased region" description="Basic residues" evidence="6">
    <location>
        <begin position="1"/>
        <end position="14"/>
    </location>
</feature>
<feature type="region of interest" description="Disordered" evidence="6">
    <location>
        <begin position="1"/>
        <end position="28"/>
    </location>
</feature>
<keyword evidence="2 5" id="KW-0808">Transferase</keyword>
<dbReference type="AlphaFoldDB" id="A0A1V5MH11"/>
<dbReference type="InterPro" id="IPR002052">
    <property type="entry name" value="DNA_methylase_N6_adenine_CS"/>
</dbReference>
<evidence type="ECO:0000256" key="4">
    <source>
        <dbReference type="ARBA" id="ARBA00048391"/>
    </source>
</evidence>
<feature type="binding site" evidence="5">
    <location>
        <position position="205"/>
    </location>
    <ligand>
        <name>S-adenosyl-L-methionine</name>
        <dbReference type="ChEBI" id="CHEBI:59789"/>
    </ligand>
</feature>
<evidence type="ECO:0000259" key="8">
    <source>
        <dbReference type="Pfam" id="PF17827"/>
    </source>
</evidence>
<feature type="binding site" evidence="5">
    <location>
        <position position="175"/>
    </location>
    <ligand>
        <name>S-adenosyl-L-methionine</name>
        <dbReference type="ChEBI" id="CHEBI:59789"/>
    </ligand>
</feature>
<dbReference type="PANTHER" id="PTHR18895">
    <property type="entry name" value="HEMK METHYLTRANSFERASE"/>
    <property type="match status" value="1"/>
</dbReference>
<dbReference type="Gene3D" id="3.40.50.150">
    <property type="entry name" value="Vaccinia Virus protein VP39"/>
    <property type="match status" value="1"/>
</dbReference>
<name>A0A1V5MH11_UNCT6</name>
<dbReference type="EMBL" id="MWAK01000095">
    <property type="protein sequence ID" value="OPZ92476.1"/>
    <property type="molecule type" value="Genomic_DNA"/>
</dbReference>
<organism evidence="9">
    <name type="scientific">candidate division TA06 bacterium ADurb.Bin417</name>
    <dbReference type="NCBI Taxonomy" id="1852828"/>
    <lineage>
        <taxon>Bacteria</taxon>
        <taxon>Bacteria division TA06</taxon>
    </lineage>
</organism>
<keyword evidence="1 5" id="KW-0489">Methyltransferase</keyword>
<evidence type="ECO:0000256" key="1">
    <source>
        <dbReference type="ARBA" id="ARBA00022603"/>
    </source>
</evidence>
<dbReference type="NCBIfam" id="TIGR00536">
    <property type="entry name" value="hemK_fam"/>
    <property type="match status" value="1"/>
</dbReference>